<keyword evidence="1" id="KW-1133">Transmembrane helix</keyword>
<reference evidence="2 3" key="1">
    <citation type="submission" date="2017-07" db="EMBL/GenBank/DDBJ databases">
        <title>Isolation and whole genome analysis of endospore-forming bacteria from heroin.</title>
        <authorList>
            <person name="Kalinowski J."/>
            <person name="Ahrens B."/>
            <person name="Al-Dilaimi A."/>
            <person name="Winkler A."/>
            <person name="Wibberg D."/>
            <person name="Schleenbecker U."/>
            <person name="Ruckert C."/>
            <person name="Wolfel R."/>
            <person name="Grass G."/>
        </authorList>
    </citation>
    <scope>NUCLEOTIDE SEQUENCE [LARGE SCALE GENOMIC DNA]</scope>
    <source>
        <strain evidence="2 3">7539</strain>
    </source>
</reference>
<proteinExistence type="predicted"/>
<dbReference type="Proteomes" id="UP000216207">
    <property type="component" value="Unassembled WGS sequence"/>
</dbReference>
<protein>
    <submittedName>
        <fullName evidence="2">Uncharacterized protein</fullName>
    </submittedName>
</protein>
<feature type="transmembrane region" description="Helical" evidence="1">
    <location>
        <begin position="273"/>
        <end position="293"/>
    </location>
</feature>
<keyword evidence="1" id="KW-0812">Transmembrane</keyword>
<name>A0A268NVP8_SHOCL</name>
<comment type="caution">
    <text evidence="2">The sequence shown here is derived from an EMBL/GenBank/DDBJ whole genome shotgun (WGS) entry which is preliminary data.</text>
</comment>
<sequence length="400" mass="45616">MSYSYLLFKQIYRSKAVIVATTILFLGVVGLYIVNAIDGSDFRADMQSYLHHDQETLAFYQEELENPHISEENRLMFEEAIIEVEENISWGQHILEAIDQNDFSEALVYFNKMIDRNLDIHKETNGELFPEEAIDQFMMTRNVNNRLIELNAEPDTLHFEKFGATFTYRVMESLFPTLFMLIASLILSEAFFRSFRGGINIDVLLPKKFTSLLMKKLSFMAGVTVAFYFVILVFSFFLASIFNGTGSFHYPIVNNGSPIFETMPLWNVMMKTFILQVLAIFNLVLIVAFAAVLTKNKMATLMIAILITVGFPMTHEFISSLHPFLHLSPFTYFLGGDVATGFLAERFNNGRIDFISGVIVLVVFASIITFILCIHAYMVEKRQLITSKKVGQVGEINTNN</sequence>
<organism evidence="2 3">
    <name type="scientific">Shouchella clausii</name>
    <name type="common">Alkalihalobacillus clausii</name>
    <dbReference type="NCBI Taxonomy" id="79880"/>
    <lineage>
        <taxon>Bacteria</taxon>
        <taxon>Bacillati</taxon>
        <taxon>Bacillota</taxon>
        <taxon>Bacilli</taxon>
        <taxon>Bacillales</taxon>
        <taxon>Bacillaceae</taxon>
        <taxon>Shouchella</taxon>
    </lineage>
</organism>
<evidence type="ECO:0000313" key="3">
    <source>
        <dbReference type="Proteomes" id="UP000216207"/>
    </source>
</evidence>
<feature type="transmembrane region" description="Helical" evidence="1">
    <location>
        <begin position="16"/>
        <end position="37"/>
    </location>
</feature>
<keyword evidence="1" id="KW-0472">Membrane</keyword>
<gene>
    <name evidence="2" type="ORF">CHH72_17650</name>
</gene>
<feature type="transmembrane region" description="Helical" evidence="1">
    <location>
        <begin position="217"/>
        <end position="242"/>
    </location>
</feature>
<dbReference type="AlphaFoldDB" id="A0A268NVP8"/>
<dbReference type="EMBL" id="NPCC01000033">
    <property type="protein sequence ID" value="PAE87544.1"/>
    <property type="molecule type" value="Genomic_DNA"/>
</dbReference>
<accession>A0A268NVP8</accession>
<evidence type="ECO:0000313" key="2">
    <source>
        <dbReference type="EMBL" id="PAE87544.1"/>
    </source>
</evidence>
<feature type="transmembrane region" description="Helical" evidence="1">
    <location>
        <begin position="354"/>
        <end position="379"/>
    </location>
</feature>
<dbReference type="RefSeq" id="WP_095327129.1">
    <property type="nucleotide sequence ID" value="NZ_NPCC01000033.1"/>
</dbReference>
<evidence type="ECO:0000256" key="1">
    <source>
        <dbReference type="SAM" id="Phobius"/>
    </source>
</evidence>
<feature type="transmembrane region" description="Helical" evidence="1">
    <location>
        <begin position="300"/>
        <end position="318"/>
    </location>
</feature>